<keyword evidence="8" id="KW-1003">Cell membrane</keyword>
<dbReference type="GO" id="GO:0065002">
    <property type="term" value="P:intracellular protein transmembrane transport"/>
    <property type="evidence" value="ECO:0007669"/>
    <property type="project" value="UniProtKB-UniRule"/>
</dbReference>
<dbReference type="STRING" id="1236989.JCM15548_11799"/>
<reference evidence="9 10" key="1">
    <citation type="journal article" date="2015" name="Microbes Environ.">
        <title>Distribution and evolution of nitrogen fixation genes in the phylum bacteroidetes.</title>
        <authorList>
            <person name="Inoue J."/>
            <person name="Oshima K."/>
            <person name="Suda W."/>
            <person name="Sakamoto M."/>
            <person name="Iino T."/>
            <person name="Noda S."/>
            <person name="Hongoh Y."/>
            <person name="Hattori M."/>
            <person name="Ohkuma M."/>
        </authorList>
    </citation>
    <scope>NUCLEOTIDE SEQUENCE [LARGE SCALE GENOMIC DNA]</scope>
    <source>
        <strain evidence="9">JCM 15548</strain>
    </source>
</reference>
<dbReference type="Gene3D" id="1.20.5.1030">
    <property type="entry name" value="Preprotein translocase secy subunit"/>
    <property type="match status" value="1"/>
</dbReference>
<evidence type="ECO:0000313" key="9">
    <source>
        <dbReference type="EMBL" id="GAO29597.1"/>
    </source>
</evidence>
<dbReference type="InterPro" id="IPR005807">
    <property type="entry name" value="SecE_bac"/>
</dbReference>
<keyword evidence="2 8" id="KW-0813">Transport</keyword>
<keyword evidence="4 8" id="KW-0653">Protein transport</keyword>
<dbReference type="GO" id="GO:0009306">
    <property type="term" value="P:protein secretion"/>
    <property type="evidence" value="ECO:0007669"/>
    <property type="project" value="UniProtKB-UniRule"/>
</dbReference>
<dbReference type="GO" id="GO:0006605">
    <property type="term" value="P:protein targeting"/>
    <property type="evidence" value="ECO:0007669"/>
    <property type="project" value="UniProtKB-UniRule"/>
</dbReference>
<dbReference type="Proteomes" id="UP000032900">
    <property type="component" value="Unassembled WGS sequence"/>
</dbReference>
<dbReference type="RefSeq" id="WP_062123995.1">
    <property type="nucleotide sequence ID" value="NZ_BAZW01000010.1"/>
</dbReference>
<evidence type="ECO:0000313" key="10">
    <source>
        <dbReference type="Proteomes" id="UP000032900"/>
    </source>
</evidence>
<evidence type="ECO:0000256" key="4">
    <source>
        <dbReference type="ARBA" id="ARBA00022927"/>
    </source>
</evidence>
<evidence type="ECO:0000256" key="6">
    <source>
        <dbReference type="ARBA" id="ARBA00023010"/>
    </source>
</evidence>
<dbReference type="HAMAP" id="MF_00422">
    <property type="entry name" value="SecE"/>
    <property type="match status" value="1"/>
</dbReference>
<protein>
    <recommendedName>
        <fullName evidence="8">Protein translocase subunit SecE</fullName>
    </recommendedName>
</protein>
<keyword evidence="6 8" id="KW-0811">Translocation</keyword>
<comment type="caution">
    <text evidence="9">The sequence shown here is derived from an EMBL/GenBank/DDBJ whole genome shotgun (WGS) entry which is preliminary data.</text>
</comment>
<comment type="function">
    <text evidence="8">Essential subunit of the Sec protein translocation channel SecYEG. Clamps together the 2 halves of SecY. May contact the channel plug during translocation.</text>
</comment>
<dbReference type="Pfam" id="PF00584">
    <property type="entry name" value="SecE"/>
    <property type="match status" value="1"/>
</dbReference>
<dbReference type="EMBL" id="BAZW01000010">
    <property type="protein sequence ID" value="GAO29597.1"/>
    <property type="molecule type" value="Genomic_DNA"/>
</dbReference>
<comment type="similarity">
    <text evidence="8">Belongs to the SecE/SEC61-gamma family.</text>
</comment>
<feature type="transmembrane region" description="Helical" evidence="8">
    <location>
        <begin position="31"/>
        <end position="52"/>
    </location>
</feature>
<proteinExistence type="inferred from homology"/>
<dbReference type="GO" id="GO:0005886">
    <property type="term" value="C:plasma membrane"/>
    <property type="evidence" value="ECO:0007669"/>
    <property type="project" value="UniProtKB-SubCell"/>
</dbReference>
<keyword evidence="7 8" id="KW-0472">Membrane</keyword>
<keyword evidence="5 8" id="KW-1133">Transmembrane helix</keyword>
<evidence type="ECO:0000256" key="7">
    <source>
        <dbReference type="ARBA" id="ARBA00023136"/>
    </source>
</evidence>
<keyword evidence="3 8" id="KW-0812">Transmembrane</keyword>
<name>A0A0E9LVJ4_9BACT</name>
<comment type="subcellular location">
    <subcellularLocation>
        <location evidence="8">Cell membrane</location>
        <topology evidence="8">Single-pass membrane protein</topology>
    </subcellularLocation>
    <subcellularLocation>
        <location evidence="1">Membrane</location>
    </subcellularLocation>
</comment>
<comment type="subunit">
    <text evidence="8">Component of the Sec protein translocase complex. Heterotrimer consisting of SecY, SecE and SecG subunits. The heterotrimers can form oligomers, although 1 heterotrimer is thought to be able to translocate proteins. Interacts with the ribosome. Interacts with SecDF, and other proteins may be involved. Interacts with SecA.</text>
</comment>
<dbReference type="GO" id="GO:0008320">
    <property type="term" value="F:protein transmembrane transporter activity"/>
    <property type="evidence" value="ECO:0007669"/>
    <property type="project" value="UniProtKB-UniRule"/>
</dbReference>
<evidence type="ECO:0000256" key="1">
    <source>
        <dbReference type="ARBA" id="ARBA00004370"/>
    </source>
</evidence>
<dbReference type="NCBIfam" id="TIGR00964">
    <property type="entry name" value="secE_bact"/>
    <property type="match status" value="1"/>
</dbReference>
<sequence>MKKIQAYFREVHNELINKTSWPTWAELQNSAIVVMVASLIIAAVVYAMDISFDTLLDWFYKKLY</sequence>
<accession>A0A0E9LVJ4</accession>
<evidence type="ECO:0000256" key="5">
    <source>
        <dbReference type="ARBA" id="ARBA00022989"/>
    </source>
</evidence>
<dbReference type="InterPro" id="IPR038379">
    <property type="entry name" value="SecE_sf"/>
</dbReference>
<dbReference type="GO" id="GO:0043952">
    <property type="term" value="P:protein transport by the Sec complex"/>
    <property type="evidence" value="ECO:0007669"/>
    <property type="project" value="UniProtKB-UniRule"/>
</dbReference>
<evidence type="ECO:0000256" key="2">
    <source>
        <dbReference type="ARBA" id="ARBA00022448"/>
    </source>
</evidence>
<dbReference type="InterPro" id="IPR001901">
    <property type="entry name" value="Translocase_SecE/Sec61-g"/>
</dbReference>
<organism evidence="9 10">
    <name type="scientific">Geofilum rubicundum JCM 15548</name>
    <dbReference type="NCBI Taxonomy" id="1236989"/>
    <lineage>
        <taxon>Bacteria</taxon>
        <taxon>Pseudomonadati</taxon>
        <taxon>Bacteroidota</taxon>
        <taxon>Bacteroidia</taxon>
        <taxon>Marinilabiliales</taxon>
        <taxon>Marinilabiliaceae</taxon>
        <taxon>Geofilum</taxon>
    </lineage>
</organism>
<evidence type="ECO:0000256" key="3">
    <source>
        <dbReference type="ARBA" id="ARBA00022692"/>
    </source>
</evidence>
<dbReference type="AlphaFoldDB" id="A0A0E9LVJ4"/>
<dbReference type="OrthoDB" id="9810735at2"/>
<keyword evidence="10" id="KW-1185">Reference proteome</keyword>
<gene>
    <name evidence="8" type="primary">secE</name>
    <name evidence="9" type="ORF">JCM15548_11799</name>
</gene>
<evidence type="ECO:0000256" key="8">
    <source>
        <dbReference type="HAMAP-Rule" id="MF_00422"/>
    </source>
</evidence>